<dbReference type="PANTHER" id="PTHR43303">
    <property type="entry name" value="NADPH DEHYDROGENASE C23G7.10C-RELATED"/>
    <property type="match status" value="1"/>
</dbReference>
<protein>
    <submittedName>
        <fullName evidence="8">FMN-linked oxidoreductase</fullName>
    </submittedName>
</protein>
<comment type="cofactor">
    <cofactor evidence="1">
        <name>FMN</name>
        <dbReference type="ChEBI" id="CHEBI:58210"/>
    </cofactor>
</comment>
<reference evidence="8 9" key="1">
    <citation type="submission" date="2016-08" db="EMBL/GenBank/DDBJ databases">
        <authorList>
            <consortium name="Lentinula edodes genome sequencing consortium"/>
            <person name="Sakamoto Y."/>
            <person name="Nakade K."/>
            <person name="Sato S."/>
            <person name="Yoshida Y."/>
            <person name="Miyazaki K."/>
            <person name="Natsume S."/>
            <person name="Konno N."/>
        </authorList>
    </citation>
    <scope>NUCLEOTIDE SEQUENCE [LARGE SCALE GENOMIC DNA]</scope>
    <source>
        <strain evidence="8 9">NBRC 111202</strain>
    </source>
</reference>
<feature type="transmembrane region" description="Helical" evidence="6">
    <location>
        <begin position="188"/>
        <end position="212"/>
    </location>
</feature>
<evidence type="ECO:0000256" key="6">
    <source>
        <dbReference type="SAM" id="Phobius"/>
    </source>
</evidence>
<dbReference type="Pfam" id="PF00724">
    <property type="entry name" value="Oxidored_FMN"/>
    <property type="match status" value="1"/>
</dbReference>
<keyword evidence="9" id="KW-1185">Reference proteome</keyword>
<organism evidence="8 9">
    <name type="scientific">Lentinula edodes</name>
    <name type="common">Shiitake mushroom</name>
    <name type="synonym">Lentinus edodes</name>
    <dbReference type="NCBI Taxonomy" id="5353"/>
    <lineage>
        <taxon>Eukaryota</taxon>
        <taxon>Fungi</taxon>
        <taxon>Dikarya</taxon>
        <taxon>Basidiomycota</taxon>
        <taxon>Agaricomycotina</taxon>
        <taxon>Agaricomycetes</taxon>
        <taxon>Agaricomycetidae</taxon>
        <taxon>Agaricales</taxon>
        <taxon>Marasmiineae</taxon>
        <taxon>Omphalotaceae</taxon>
        <taxon>Lentinula</taxon>
    </lineage>
</organism>
<evidence type="ECO:0000259" key="7">
    <source>
        <dbReference type="Pfam" id="PF00724"/>
    </source>
</evidence>
<feature type="domain" description="NADH:flavin oxidoreductase/NADH oxidase N-terminal" evidence="7">
    <location>
        <begin position="36"/>
        <end position="138"/>
    </location>
</feature>
<proteinExistence type="predicted"/>
<evidence type="ECO:0000313" key="8">
    <source>
        <dbReference type="EMBL" id="GAW03372.1"/>
    </source>
</evidence>
<keyword evidence="6" id="KW-0812">Transmembrane</keyword>
<dbReference type="AlphaFoldDB" id="A0A1Q3E833"/>
<sequence length="221" mass="24071">MAPPIFVNKRSPGVPFYTPLQSPPAGTARSTAKTILFTSLKIRGVEFPNRVWASPMQQYSADNGKMTPWHMAYLGGILIRGPGLTFVEGSAVEAIGRITPEDLGLWDDSQIASHQEIVQFAHSQDKKIGIQLMHSGRKGSCVALWLSFSGSLATCGRAGPEQDAHHPPPLEPAYPFPTRYYLIGIEGLIRGFQICTAVVILAMMSSIVFSWLNGGILSEFL</sequence>
<dbReference type="SUPFAM" id="SSF51395">
    <property type="entry name" value="FMN-linked oxidoreductases"/>
    <property type="match status" value="1"/>
</dbReference>
<name>A0A1Q3E833_LENED</name>
<dbReference type="Gene3D" id="3.20.20.70">
    <property type="entry name" value="Aldolase class I"/>
    <property type="match status" value="1"/>
</dbReference>
<keyword evidence="4" id="KW-0521">NADP</keyword>
<keyword evidence="6" id="KW-1133">Transmembrane helix</keyword>
<evidence type="ECO:0000256" key="4">
    <source>
        <dbReference type="ARBA" id="ARBA00022857"/>
    </source>
</evidence>
<dbReference type="GO" id="GO:0010181">
    <property type="term" value="F:FMN binding"/>
    <property type="evidence" value="ECO:0007669"/>
    <property type="project" value="InterPro"/>
</dbReference>
<dbReference type="GO" id="GO:0003959">
    <property type="term" value="F:NADPH dehydrogenase activity"/>
    <property type="evidence" value="ECO:0007669"/>
    <property type="project" value="InterPro"/>
</dbReference>
<reference evidence="8 9" key="2">
    <citation type="submission" date="2017-02" db="EMBL/GenBank/DDBJ databases">
        <title>A genome survey and senescence transcriptome analysis in Lentinula edodes.</title>
        <authorList>
            <person name="Sakamoto Y."/>
            <person name="Nakade K."/>
            <person name="Sato S."/>
            <person name="Yoshida Y."/>
            <person name="Miyazaki K."/>
            <person name="Natsume S."/>
            <person name="Konno N."/>
        </authorList>
    </citation>
    <scope>NUCLEOTIDE SEQUENCE [LARGE SCALE GENOMIC DNA]</scope>
    <source>
        <strain evidence="8 9">NBRC 111202</strain>
    </source>
</reference>
<evidence type="ECO:0000313" key="9">
    <source>
        <dbReference type="Proteomes" id="UP000188533"/>
    </source>
</evidence>
<keyword evidence="5" id="KW-0560">Oxidoreductase</keyword>
<dbReference type="InterPro" id="IPR044152">
    <property type="entry name" value="YqjM-like"/>
</dbReference>
<dbReference type="InterPro" id="IPR013785">
    <property type="entry name" value="Aldolase_TIM"/>
</dbReference>
<keyword evidence="2" id="KW-0285">Flavoprotein</keyword>
<dbReference type="GO" id="GO:0050661">
    <property type="term" value="F:NADP binding"/>
    <property type="evidence" value="ECO:0007669"/>
    <property type="project" value="InterPro"/>
</dbReference>
<accession>A0A1Q3E833</accession>
<gene>
    <name evidence="8" type="ORF">LENED_005094</name>
</gene>
<keyword evidence="6" id="KW-0472">Membrane</keyword>
<evidence type="ECO:0000256" key="2">
    <source>
        <dbReference type="ARBA" id="ARBA00022630"/>
    </source>
</evidence>
<keyword evidence="3" id="KW-0288">FMN</keyword>
<dbReference type="EMBL" id="BDGU01000146">
    <property type="protein sequence ID" value="GAW03372.1"/>
    <property type="molecule type" value="Genomic_DNA"/>
</dbReference>
<evidence type="ECO:0000256" key="1">
    <source>
        <dbReference type="ARBA" id="ARBA00001917"/>
    </source>
</evidence>
<dbReference type="InterPro" id="IPR001155">
    <property type="entry name" value="OxRdtase_FMN_N"/>
</dbReference>
<evidence type="ECO:0000256" key="5">
    <source>
        <dbReference type="ARBA" id="ARBA00023002"/>
    </source>
</evidence>
<dbReference type="Proteomes" id="UP000188533">
    <property type="component" value="Unassembled WGS sequence"/>
</dbReference>
<comment type="caution">
    <text evidence="8">The sequence shown here is derived from an EMBL/GenBank/DDBJ whole genome shotgun (WGS) entry which is preliminary data.</text>
</comment>
<dbReference type="PANTHER" id="PTHR43303:SF4">
    <property type="entry name" value="NADPH DEHYDROGENASE C23G7.10C-RELATED"/>
    <property type="match status" value="1"/>
</dbReference>
<evidence type="ECO:0000256" key="3">
    <source>
        <dbReference type="ARBA" id="ARBA00022643"/>
    </source>
</evidence>
<dbReference type="STRING" id="5353.A0A1Q3E833"/>